<dbReference type="Proteomes" id="UP000243887">
    <property type="component" value="Unassembled WGS sequence"/>
</dbReference>
<evidence type="ECO:0000313" key="3">
    <source>
        <dbReference type="Proteomes" id="UP000243887"/>
    </source>
</evidence>
<feature type="transmembrane region" description="Helical" evidence="1">
    <location>
        <begin position="147"/>
        <end position="169"/>
    </location>
</feature>
<evidence type="ECO:0000313" key="2">
    <source>
        <dbReference type="EMBL" id="SFJ10885.1"/>
    </source>
</evidence>
<name>A0A1I3NNQ1_9FLAO</name>
<gene>
    <name evidence="2" type="ORF">SAMN04487893_103146</name>
</gene>
<feature type="transmembrane region" description="Helical" evidence="1">
    <location>
        <begin position="12"/>
        <end position="32"/>
    </location>
</feature>
<feature type="transmembrane region" description="Helical" evidence="1">
    <location>
        <begin position="118"/>
        <end position="141"/>
    </location>
</feature>
<dbReference type="RefSeq" id="WP_090678231.1">
    <property type="nucleotide sequence ID" value="NZ_FORU01000003.1"/>
</dbReference>
<keyword evidence="3" id="KW-1185">Reference proteome</keyword>
<keyword evidence="1" id="KW-0472">Membrane</keyword>
<dbReference type="EMBL" id="FORU01000003">
    <property type="protein sequence ID" value="SFJ10885.1"/>
    <property type="molecule type" value="Genomic_DNA"/>
</dbReference>
<proteinExistence type="predicted"/>
<dbReference type="AlphaFoldDB" id="A0A1I3NNQ1"/>
<dbReference type="OrthoDB" id="1132160at2"/>
<protein>
    <recommendedName>
        <fullName evidence="4">Rod shape-determining protein MreD</fullName>
    </recommendedName>
</protein>
<evidence type="ECO:0000256" key="1">
    <source>
        <dbReference type="SAM" id="Phobius"/>
    </source>
</evidence>
<organism evidence="2 3">
    <name type="scientific">Myroides guanonis</name>
    <dbReference type="NCBI Taxonomy" id="1150112"/>
    <lineage>
        <taxon>Bacteria</taxon>
        <taxon>Pseudomonadati</taxon>
        <taxon>Bacteroidota</taxon>
        <taxon>Flavobacteriia</taxon>
        <taxon>Flavobacteriales</taxon>
        <taxon>Flavobacteriaceae</taxon>
        <taxon>Myroides</taxon>
    </lineage>
</organism>
<reference evidence="3" key="1">
    <citation type="submission" date="2016-10" db="EMBL/GenBank/DDBJ databases">
        <authorList>
            <person name="Varghese N."/>
            <person name="Submissions S."/>
        </authorList>
    </citation>
    <scope>NUCLEOTIDE SEQUENCE [LARGE SCALE GENOMIC DNA]</scope>
    <source>
        <strain evidence="3">DSM 26542</strain>
    </source>
</reference>
<keyword evidence="1" id="KW-0812">Transmembrane</keyword>
<dbReference type="STRING" id="1150112.SAMN04487893_103146"/>
<accession>A0A1I3NNQ1</accession>
<evidence type="ECO:0008006" key="4">
    <source>
        <dbReference type="Google" id="ProtNLM"/>
    </source>
</evidence>
<keyword evidence="1" id="KW-1133">Transmembrane helix</keyword>
<sequence length="174" mass="19900">MNNVILSNISRFIILLAAQVLIFNNIDLFGFINPFPYILFILLYPSTGNRSFLYVLSFLLGLSVDMFENSGGVHAAASLILAFVRPNLLKFSFGVSFQYHQTNLNDKVSKELFKGMEVLTYLILATIIHHCSLFALEILRFNFIWEILLRTLLTTLFTILTSIIIIYLIKPTKK</sequence>